<comment type="caution">
    <text evidence="2">The sequence shown here is derived from an EMBL/GenBank/DDBJ whole genome shotgun (WGS) entry which is preliminary data.</text>
</comment>
<reference evidence="2 3" key="1">
    <citation type="journal article" date="2018" name="Front. Plant Sci.">
        <title>Red Clover (Trifolium pratense) and Zigzag Clover (T. medium) - A Picture of Genomic Similarities and Differences.</title>
        <authorList>
            <person name="Dluhosova J."/>
            <person name="Istvanek J."/>
            <person name="Nedelnik J."/>
            <person name="Repkova J."/>
        </authorList>
    </citation>
    <scope>NUCLEOTIDE SEQUENCE [LARGE SCALE GENOMIC DNA]</scope>
    <source>
        <strain evidence="3">cv. 10/8</strain>
        <tissue evidence="2">Leaf</tissue>
    </source>
</reference>
<dbReference type="SUPFAM" id="SSF53098">
    <property type="entry name" value="Ribonuclease H-like"/>
    <property type="match status" value="1"/>
</dbReference>
<dbReference type="InterPro" id="IPR036397">
    <property type="entry name" value="RNaseH_sf"/>
</dbReference>
<evidence type="ECO:0000313" key="3">
    <source>
        <dbReference type="Proteomes" id="UP000265520"/>
    </source>
</evidence>
<keyword evidence="3" id="KW-1185">Reference proteome</keyword>
<sequence>MRQFVLAETSWIHGKYSVIEGESIALLEAMKEIERKGLTNVIFETDSKSVVAAIHSIRV</sequence>
<dbReference type="InterPro" id="IPR002156">
    <property type="entry name" value="RNaseH_domain"/>
</dbReference>
<feature type="domain" description="RNase H type-1" evidence="1">
    <location>
        <begin position="4"/>
        <end position="56"/>
    </location>
</feature>
<dbReference type="GO" id="GO:0004523">
    <property type="term" value="F:RNA-DNA hybrid ribonuclease activity"/>
    <property type="evidence" value="ECO:0007669"/>
    <property type="project" value="InterPro"/>
</dbReference>
<dbReference type="Gene3D" id="3.30.420.10">
    <property type="entry name" value="Ribonuclease H-like superfamily/Ribonuclease H"/>
    <property type="match status" value="1"/>
</dbReference>
<protein>
    <recommendedName>
        <fullName evidence="1">RNase H type-1 domain-containing protein</fullName>
    </recommendedName>
</protein>
<feature type="non-terminal residue" evidence="2">
    <location>
        <position position="59"/>
    </location>
</feature>
<dbReference type="GO" id="GO:0003676">
    <property type="term" value="F:nucleic acid binding"/>
    <property type="evidence" value="ECO:0007669"/>
    <property type="project" value="InterPro"/>
</dbReference>
<proteinExistence type="predicted"/>
<evidence type="ECO:0000259" key="1">
    <source>
        <dbReference type="Pfam" id="PF13456"/>
    </source>
</evidence>
<dbReference type="Proteomes" id="UP000265520">
    <property type="component" value="Unassembled WGS sequence"/>
</dbReference>
<dbReference type="EMBL" id="LXQA010842339">
    <property type="protein sequence ID" value="MCI73607.1"/>
    <property type="molecule type" value="Genomic_DNA"/>
</dbReference>
<dbReference type="Pfam" id="PF13456">
    <property type="entry name" value="RVT_3"/>
    <property type="match status" value="1"/>
</dbReference>
<name>A0A392ULI0_9FABA</name>
<accession>A0A392ULI0</accession>
<dbReference type="InterPro" id="IPR012337">
    <property type="entry name" value="RNaseH-like_sf"/>
</dbReference>
<organism evidence="2 3">
    <name type="scientific">Trifolium medium</name>
    <dbReference type="NCBI Taxonomy" id="97028"/>
    <lineage>
        <taxon>Eukaryota</taxon>
        <taxon>Viridiplantae</taxon>
        <taxon>Streptophyta</taxon>
        <taxon>Embryophyta</taxon>
        <taxon>Tracheophyta</taxon>
        <taxon>Spermatophyta</taxon>
        <taxon>Magnoliopsida</taxon>
        <taxon>eudicotyledons</taxon>
        <taxon>Gunneridae</taxon>
        <taxon>Pentapetalae</taxon>
        <taxon>rosids</taxon>
        <taxon>fabids</taxon>
        <taxon>Fabales</taxon>
        <taxon>Fabaceae</taxon>
        <taxon>Papilionoideae</taxon>
        <taxon>50 kb inversion clade</taxon>
        <taxon>NPAAA clade</taxon>
        <taxon>Hologalegina</taxon>
        <taxon>IRL clade</taxon>
        <taxon>Trifolieae</taxon>
        <taxon>Trifolium</taxon>
    </lineage>
</organism>
<evidence type="ECO:0000313" key="2">
    <source>
        <dbReference type="EMBL" id="MCI73607.1"/>
    </source>
</evidence>
<dbReference type="AlphaFoldDB" id="A0A392ULI0"/>